<dbReference type="EMBL" id="FMYK01000001">
    <property type="protein sequence ID" value="SDB85830.1"/>
    <property type="molecule type" value="Genomic_DNA"/>
</dbReference>
<dbReference type="InterPro" id="IPR048851">
    <property type="entry name" value="PaaA2_dom"/>
</dbReference>
<name>A0A1G6GUW3_9GAMM</name>
<dbReference type="OrthoDB" id="3174560at2"/>
<evidence type="ECO:0000259" key="1">
    <source>
        <dbReference type="Pfam" id="PF21217"/>
    </source>
</evidence>
<dbReference type="Gene3D" id="6.20.450.20">
    <property type="match status" value="1"/>
</dbReference>
<dbReference type="AlphaFoldDB" id="A0A1G6GUW3"/>
<feature type="domain" description="Stability determinant" evidence="1">
    <location>
        <begin position="16"/>
        <end position="47"/>
    </location>
</feature>
<dbReference type="Pfam" id="PF21217">
    <property type="entry name" value="PaaA2"/>
    <property type="match status" value="1"/>
</dbReference>
<organism evidence="2 3">
    <name type="scientific">Acinetobacter marinus</name>
    <dbReference type="NCBI Taxonomy" id="281375"/>
    <lineage>
        <taxon>Bacteria</taxon>
        <taxon>Pseudomonadati</taxon>
        <taxon>Pseudomonadota</taxon>
        <taxon>Gammaproteobacteria</taxon>
        <taxon>Moraxellales</taxon>
        <taxon>Moraxellaceae</taxon>
        <taxon>Acinetobacter</taxon>
    </lineage>
</organism>
<dbReference type="Proteomes" id="UP000242317">
    <property type="component" value="Unassembled WGS sequence"/>
</dbReference>
<proteinExistence type="predicted"/>
<reference evidence="3" key="1">
    <citation type="submission" date="2016-09" db="EMBL/GenBank/DDBJ databases">
        <authorList>
            <person name="Varghese N."/>
            <person name="Submissions S."/>
        </authorList>
    </citation>
    <scope>NUCLEOTIDE SEQUENCE [LARGE SCALE GENOMIC DNA]</scope>
    <source>
        <strain evidence="3">ANC 3699</strain>
    </source>
</reference>
<gene>
    <name evidence="2" type="ORF">SAMN05421749_101452</name>
</gene>
<keyword evidence="3" id="KW-1185">Reference proteome</keyword>
<evidence type="ECO:0000313" key="3">
    <source>
        <dbReference type="Proteomes" id="UP000242317"/>
    </source>
</evidence>
<sequence length="62" mass="7466">MNKKFDPIVSEFESAEHEARYNAWFITKVEKAKADTRPRIPHDEVVARFKKRREQREANAHR</sequence>
<evidence type="ECO:0000313" key="2">
    <source>
        <dbReference type="EMBL" id="SDB85830.1"/>
    </source>
</evidence>
<dbReference type="RefSeq" id="WP_092615329.1">
    <property type="nucleotide sequence ID" value="NZ_FMYK01000001.1"/>
</dbReference>
<accession>A0A1G6GUW3</accession>
<protein>
    <recommendedName>
        <fullName evidence="1">Stability determinant domain-containing protein</fullName>
    </recommendedName>
</protein>